<protein>
    <submittedName>
        <fullName evidence="1">Uncharacterized protein</fullName>
    </submittedName>
</protein>
<evidence type="ECO:0000313" key="2">
    <source>
        <dbReference type="Proteomes" id="UP001412239"/>
    </source>
</evidence>
<dbReference type="Proteomes" id="UP001412239">
    <property type="component" value="Unassembled WGS sequence"/>
</dbReference>
<proteinExistence type="predicted"/>
<evidence type="ECO:0000313" key="1">
    <source>
        <dbReference type="EMBL" id="CUS14248.1"/>
    </source>
</evidence>
<gene>
    <name evidence="1" type="ORF">GSTUAT00001538001</name>
</gene>
<name>A0A292Q5Q2_9PEZI</name>
<sequence>MPISGIAGGSSPRNDEAFATAALGLGRLWNKRGGRKEIKVDLGLESTVPNRPYRSRASAHSIDCAGDTVCYNEGAFWGAQDDEDVDAENRDLCDFWCQKLRRYQGYCGGLQKMKLSRTER</sequence>
<accession>A0A292Q5Q2</accession>
<reference evidence="1" key="1">
    <citation type="submission" date="2015-10" db="EMBL/GenBank/DDBJ databases">
        <authorList>
            <person name="Regsiter A."/>
            <person name="william w."/>
        </authorList>
    </citation>
    <scope>NUCLEOTIDE SEQUENCE</scope>
    <source>
        <strain evidence="1">Montdore</strain>
    </source>
</reference>
<organism evidence="1 2">
    <name type="scientific">Tuber aestivum</name>
    <name type="common">summer truffle</name>
    <dbReference type="NCBI Taxonomy" id="59557"/>
    <lineage>
        <taxon>Eukaryota</taxon>
        <taxon>Fungi</taxon>
        <taxon>Dikarya</taxon>
        <taxon>Ascomycota</taxon>
        <taxon>Pezizomycotina</taxon>
        <taxon>Pezizomycetes</taxon>
        <taxon>Pezizales</taxon>
        <taxon>Tuberaceae</taxon>
        <taxon>Tuber</taxon>
    </lineage>
</organism>
<dbReference type="EMBL" id="LN890960">
    <property type="protein sequence ID" value="CUS14248.1"/>
    <property type="molecule type" value="Genomic_DNA"/>
</dbReference>
<dbReference type="AlphaFoldDB" id="A0A292Q5Q2"/>
<keyword evidence="2" id="KW-1185">Reference proteome</keyword>